<keyword evidence="6 10" id="KW-0819">tRNA processing</keyword>
<evidence type="ECO:0000256" key="4">
    <source>
        <dbReference type="ARBA" id="ARBA00022679"/>
    </source>
</evidence>
<evidence type="ECO:0000256" key="3">
    <source>
        <dbReference type="ARBA" id="ARBA00022630"/>
    </source>
</evidence>
<accession>A0ABT5IWN3</accession>
<evidence type="ECO:0000313" key="14">
    <source>
        <dbReference type="Proteomes" id="UP001219956"/>
    </source>
</evidence>
<evidence type="ECO:0000256" key="10">
    <source>
        <dbReference type="HAMAP-Rule" id="MF_01102"/>
    </source>
</evidence>
<keyword evidence="2 10" id="KW-0489">Methyltransferase</keyword>
<keyword evidence="4 10" id="KW-0808">Transferase</keyword>
<comment type="catalytic activity">
    <reaction evidence="10">
        <text>5-aminomethyl-2-thiouridine(34) in tRNA + S-adenosyl-L-methionine = 5-methylaminomethyl-2-thiouridine(34) in tRNA + S-adenosyl-L-homocysteine + H(+)</text>
        <dbReference type="Rhea" id="RHEA:19569"/>
        <dbReference type="Rhea" id="RHEA-COMP:10195"/>
        <dbReference type="Rhea" id="RHEA-COMP:10197"/>
        <dbReference type="ChEBI" id="CHEBI:15378"/>
        <dbReference type="ChEBI" id="CHEBI:57856"/>
        <dbReference type="ChEBI" id="CHEBI:59789"/>
        <dbReference type="ChEBI" id="CHEBI:74454"/>
        <dbReference type="ChEBI" id="CHEBI:74455"/>
        <dbReference type="EC" id="2.1.1.61"/>
    </reaction>
</comment>
<feature type="domain" description="MnmC-like methyltransferase" evidence="12">
    <location>
        <begin position="115"/>
        <end position="233"/>
    </location>
</feature>
<dbReference type="EMBL" id="JAQQLF010000006">
    <property type="protein sequence ID" value="MDC7716616.1"/>
    <property type="molecule type" value="Genomic_DNA"/>
</dbReference>
<proteinExistence type="inferred from homology"/>
<dbReference type="InterPro" id="IPR029063">
    <property type="entry name" value="SAM-dependent_MTases_sf"/>
</dbReference>
<dbReference type="Gene3D" id="3.30.9.10">
    <property type="entry name" value="D-Amino Acid Oxidase, subunit A, domain 2"/>
    <property type="match status" value="1"/>
</dbReference>
<evidence type="ECO:0000259" key="12">
    <source>
        <dbReference type="Pfam" id="PF05430"/>
    </source>
</evidence>
<keyword evidence="7 10" id="KW-0274">FAD</keyword>
<comment type="cofactor">
    <cofactor evidence="10">
        <name>FAD</name>
        <dbReference type="ChEBI" id="CHEBI:57692"/>
    </cofactor>
</comment>
<dbReference type="Pfam" id="PF01266">
    <property type="entry name" value="DAO"/>
    <property type="match status" value="1"/>
</dbReference>
<feature type="region of interest" description="FAD-dependent cmnm(5)s(2)U34 oxidoreductase" evidence="10">
    <location>
        <begin position="263"/>
        <end position="665"/>
    </location>
</feature>
<evidence type="ECO:0000256" key="5">
    <source>
        <dbReference type="ARBA" id="ARBA00022691"/>
    </source>
</evidence>
<feature type="domain" description="FAD dependent oxidoreductase" evidence="11">
    <location>
        <begin position="260"/>
        <end position="630"/>
    </location>
</feature>
<dbReference type="EC" id="2.1.1.61" evidence="10"/>
<dbReference type="InterPro" id="IPR036188">
    <property type="entry name" value="FAD/NAD-bd_sf"/>
</dbReference>
<dbReference type="CDD" id="cd02440">
    <property type="entry name" value="AdoMet_MTases"/>
    <property type="match status" value="1"/>
</dbReference>
<evidence type="ECO:0000313" key="13">
    <source>
        <dbReference type="EMBL" id="MDC7716616.1"/>
    </source>
</evidence>
<name>A0ABT5IWN3_9NEIS</name>
<evidence type="ECO:0000256" key="1">
    <source>
        <dbReference type="ARBA" id="ARBA00022490"/>
    </source>
</evidence>
<dbReference type="InterPro" id="IPR023032">
    <property type="entry name" value="tRNA_MAMT_biosynth_bifunc_MnmC"/>
</dbReference>
<dbReference type="Pfam" id="PF05430">
    <property type="entry name" value="Methyltransf_30"/>
    <property type="match status" value="1"/>
</dbReference>
<dbReference type="SUPFAM" id="SSF54373">
    <property type="entry name" value="FAD-linked reductases, C-terminal domain"/>
    <property type="match status" value="1"/>
</dbReference>
<dbReference type="EC" id="1.5.-.-" evidence="10"/>
<evidence type="ECO:0000259" key="11">
    <source>
        <dbReference type="Pfam" id="PF01266"/>
    </source>
</evidence>
<keyword evidence="5 10" id="KW-0949">S-adenosyl-L-methionine</keyword>
<evidence type="ECO:0000256" key="8">
    <source>
        <dbReference type="ARBA" id="ARBA00023002"/>
    </source>
</evidence>
<comment type="subcellular location">
    <subcellularLocation>
        <location evidence="10">Cytoplasm</location>
    </subcellularLocation>
</comment>
<dbReference type="Proteomes" id="UP001219956">
    <property type="component" value="Unassembled WGS sequence"/>
</dbReference>
<dbReference type="InterPro" id="IPR008471">
    <property type="entry name" value="MnmC-like_methylTransf"/>
</dbReference>
<evidence type="ECO:0000256" key="7">
    <source>
        <dbReference type="ARBA" id="ARBA00022827"/>
    </source>
</evidence>
<dbReference type="PANTHER" id="PTHR13847:SF283">
    <property type="entry name" value="TRNA 5-METHYLAMINOMETHYL-2-THIOURIDINE BIOSYNTHESIS BIFUNCTIONAL PROTEIN MNMC"/>
    <property type="match status" value="1"/>
</dbReference>
<keyword evidence="1 10" id="KW-0963">Cytoplasm</keyword>
<evidence type="ECO:0000256" key="9">
    <source>
        <dbReference type="ARBA" id="ARBA00023268"/>
    </source>
</evidence>
<dbReference type="NCBIfam" id="NF002481">
    <property type="entry name" value="PRK01747.1-2"/>
    <property type="match status" value="1"/>
</dbReference>
<dbReference type="HAMAP" id="MF_01102">
    <property type="entry name" value="MnmC"/>
    <property type="match status" value="1"/>
</dbReference>
<dbReference type="RefSeq" id="WP_272751014.1">
    <property type="nucleotide sequence ID" value="NZ_JAQQLF010000006.1"/>
</dbReference>
<dbReference type="Gene3D" id="3.50.50.60">
    <property type="entry name" value="FAD/NAD(P)-binding domain"/>
    <property type="match status" value="1"/>
</dbReference>
<protein>
    <recommendedName>
        <fullName evidence="10">tRNA 5-methylaminomethyl-2-thiouridine biosynthesis bifunctional protein MnmC</fullName>
        <shortName evidence="10">tRNA mnm(5)s(2)U biosynthesis bifunctional protein</shortName>
    </recommendedName>
    <domain>
        <recommendedName>
            <fullName evidence="10">tRNA (mnm(5)s(2)U34)-methyltransferase</fullName>
            <ecNumber evidence="10">2.1.1.61</ecNumber>
        </recommendedName>
    </domain>
    <domain>
        <recommendedName>
            <fullName evidence="10">FAD-dependent cmnm(5)s(2)U34 oxidoreductase</fullName>
            <ecNumber evidence="10">1.5.-.-</ecNumber>
        </recommendedName>
    </domain>
</protein>
<keyword evidence="8 10" id="KW-0560">Oxidoreductase</keyword>
<comment type="function">
    <text evidence="10">Catalyzes the last two steps in the biosynthesis of 5-methylaminomethyl-2-thiouridine (mnm(5)s(2)U) at the wobble position (U34) in tRNA. Catalyzes the FAD-dependent demodification of cmnm(5)s(2)U34 to nm(5)s(2)U34, followed by the transfer of a methyl group from S-adenosyl-L-methionine to nm(5)s(2)U34, to form mnm(5)s(2)U34.</text>
</comment>
<gene>
    <name evidence="10 13" type="primary">mnmC</name>
    <name evidence="13" type="ORF">PQU95_05240</name>
</gene>
<keyword evidence="14" id="KW-1185">Reference proteome</keyword>
<sequence length="665" mass="71216">MTSPLYPARLDWSTGLPMSADYGDVYFSRDSGLAETRHVFIDNNNLPQRFAALQNGELFTIGETGFGTGLNFLMAWQCFVADAPAGARLAFVSTEKHPLAPDDMQRALAMWPALAAEAGELLQQYQAMAPGWHRFVLAGGRITLTLLVGDALATLPELDASVDAWFLDGFAPSRNPDMWQPALFEQLARLSKPGATLATFTCAGVVRRGLAEAGFAVEKVPGFGSKREMTRGRLATPASTGWSAPWYARPSLPAHLERSAIVVGAGIAGASIAYSLAVRGWQVTVVDRHPVPANEASGNPQGVLYTKLSPHFTPLTQLILSGYGYSLRTLASCLPQGDDTWRQCGVLQLAHNAEESKRQQGLALAGLPHDILHAVDAEQASQLAGLPITQAGLYFPQGGWLHPPALVRRLLDHPNITVRLATAITELSQNPADHSWVAIGSDGPLAIGGIAVLATANETVQFDPTFYLPVKRIRGQVSVVAATPASNTLKTVLCGEGYISPARNGTHCMGATFKFDTSDTQPCNSEHQENLDMLAQMAPALHQALGGDSLAASQCNGRAALRCTSPDYLPMCGAIVDREAFNDLYAPLGRDASLKLGQDAPEVTGLFVSTAHGSRGMVTAPLCGEVLASLLDKEPAPLPKPIMDAIHPSRFLIRDIIRQKLRERD</sequence>
<comment type="similarity">
    <text evidence="10">In the C-terminal section; belongs to the DAO family.</text>
</comment>
<comment type="caution">
    <text evidence="13">The sequence shown here is derived from an EMBL/GenBank/DDBJ whole genome shotgun (WGS) entry which is preliminary data.</text>
</comment>
<dbReference type="NCBIfam" id="TIGR03197">
    <property type="entry name" value="MnmC_Cterm"/>
    <property type="match status" value="1"/>
</dbReference>
<dbReference type="NCBIfam" id="NF033855">
    <property type="entry name" value="tRNA_MNMC2"/>
    <property type="match status" value="1"/>
</dbReference>
<keyword evidence="3 10" id="KW-0285">Flavoprotein</keyword>
<keyword evidence="9 10" id="KW-0511">Multifunctional enzyme</keyword>
<dbReference type="InterPro" id="IPR017610">
    <property type="entry name" value="tRNA_S-uridine_synth_MnmC_C"/>
</dbReference>
<evidence type="ECO:0000256" key="6">
    <source>
        <dbReference type="ARBA" id="ARBA00022694"/>
    </source>
</evidence>
<dbReference type="Gene3D" id="3.40.50.150">
    <property type="entry name" value="Vaccinia Virus protein VP39"/>
    <property type="match status" value="1"/>
</dbReference>
<reference evidence="13 14" key="1">
    <citation type="submission" date="2023-01" db="EMBL/GenBank/DDBJ databases">
        <title>Novel species of the genus Vogesella isolated from rivers.</title>
        <authorList>
            <person name="Lu H."/>
        </authorList>
    </citation>
    <scope>NUCLEOTIDE SEQUENCE [LARGE SCALE GENOMIC DNA]</scope>
    <source>
        <strain evidence="13 14">DC21W</strain>
    </source>
</reference>
<organism evidence="13 14">
    <name type="scientific">Vogesella aquatica</name>
    <dbReference type="NCBI Taxonomy" id="2984206"/>
    <lineage>
        <taxon>Bacteria</taxon>
        <taxon>Pseudomonadati</taxon>
        <taxon>Pseudomonadota</taxon>
        <taxon>Betaproteobacteria</taxon>
        <taxon>Neisseriales</taxon>
        <taxon>Chromobacteriaceae</taxon>
        <taxon>Vogesella</taxon>
    </lineage>
</organism>
<dbReference type="PANTHER" id="PTHR13847">
    <property type="entry name" value="SARCOSINE DEHYDROGENASE-RELATED"/>
    <property type="match status" value="1"/>
</dbReference>
<evidence type="ECO:0000256" key="2">
    <source>
        <dbReference type="ARBA" id="ARBA00022603"/>
    </source>
</evidence>
<dbReference type="InterPro" id="IPR006076">
    <property type="entry name" value="FAD-dep_OxRdtase"/>
</dbReference>
<comment type="similarity">
    <text evidence="10">In the N-terminal section; belongs to the methyltransferase superfamily. tRNA (mnm(5)s(2)U34)-methyltransferase family.</text>
</comment>
<feature type="region of interest" description="tRNA (mnm(5)s(2)U34)-methyltransferase" evidence="10">
    <location>
        <begin position="1"/>
        <end position="235"/>
    </location>
</feature>
<dbReference type="InterPro" id="IPR047785">
    <property type="entry name" value="tRNA_MNMC2"/>
</dbReference>
<dbReference type="SUPFAM" id="SSF53335">
    <property type="entry name" value="S-adenosyl-L-methionine-dependent methyltransferases"/>
    <property type="match status" value="1"/>
</dbReference>
<dbReference type="SUPFAM" id="SSF51905">
    <property type="entry name" value="FAD/NAD(P)-binding domain"/>
    <property type="match status" value="1"/>
</dbReference>